<dbReference type="RefSeq" id="WP_027844070.1">
    <property type="nucleotide sequence ID" value="NZ_LMTZ01000118.1"/>
</dbReference>
<proteinExistence type="predicted"/>
<evidence type="ECO:0000313" key="3">
    <source>
        <dbReference type="Proteomes" id="UP000053372"/>
    </source>
</evidence>
<evidence type="ECO:0000313" key="1">
    <source>
        <dbReference type="EMBL" id="KST64073.1"/>
    </source>
</evidence>
<name>A0A0V7ZKK2_9CYAN</name>
<dbReference type="EMBL" id="LMTZ01000118">
    <property type="protein sequence ID" value="KST64783.1"/>
    <property type="molecule type" value="Genomic_DNA"/>
</dbReference>
<dbReference type="EMBL" id="LMTZ01000129">
    <property type="protein sequence ID" value="KST64073.1"/>
    <property type="molecule type" value="Genomic_DNA"/>
</dbReference>
<keyword evidence="3" id="KW-1185">Reference proteome</keyword>
<protein>
    <submittedName>
        <fullName evidence="2">Uncharacterized protein</fullName>
    </submittedName>
</protein>
<sequence length="242" mass="27244">MSEKIRVTGNNLTLRPLIAEVIALRKLIEHRDVGDIVAQPIVDYVRASPHTIRLTITFFSTKEPPFYTSPAGKRVTYNIPDVARNKLNWTTIKNAAGGANGYNWGRFRATANLDNGRQMAVYGGSENEAEQRLKSLLTLSTAKILTLSVLEEKKEGIRQKDKILYKEVTRIYPAYCSVLSSQKIVDESNRELNEYGSRKVGTVTGAFKRTKSQKIPLWVNQEPADFTQIISESLRNRGVNTQ</sequence>
<accession>A0A0V7ZKK2</accession>
<evidence type="ECO:0000313" key="2">
    <source>
        <dbReference type="EMBL" id="KST64783.1"/>
    </source>
</evidence>
<comment type="caution">
    <text evidence="2">The sequence shown here is derived from an EMBL/GenBank/DDBJ whole genome shotgun (WGS) entry which is preliminary data.</text>
</comment>
<dbReference type="AlphaFoldDB" id="A0A0V7ZKK2"/>
<dbReference type="OrthoDB" id="582963at2"/>
<gene>
    <name evidence="1" type="ORF">BC008_40480</name>
    <name evidence="2" type="ORF">BC008_41455</name>
</gene>
<organism evidence="2 3">
    <name type="scientific">Mastigocoleus testarum BC008</name>
    <dbReference type="NCBI Taxonomy" id="371196"/>
    <lineage>
        <taxon>Bacteria</taxon>
        <taxon>Bacillati</taxon>
        <taxon>Cyanobacteriota</taxon>
        <taxon>Cyanophyceae</taxon>
        <taxon>Nostocales</taxon>
        <taxon>Hapalosiphonaceae</taxon>
        <taxon>Mastigocoleus</taxon>
    </lineage>
</organism>
<dbReference type="Proteomes" id="UP000053372">
    <property type="component" value="Unassembled WGS sequence"/>
</dbReference>
<reference evidence="2 3" key="1">
    <citation type="journal article" date="2015" name="Genome Announc.">
        <title>Draft Genome of the Euendolithic (true boring) Cyanobacterium Mastigocoleus testarum strain BC008.</title>
        <authorList>
            <person name="Guida B.S."/>
            <person name="Garcia-Pichel F."/>
        </authorList>
    </citation>
    <scope>NUCLEOTIDE SEQUENCE [LARGE SCALE GENOMIC DNA]</scope>
    <source>
        <strain evidence="2 3">BC008</strain>
    </source>
</reference>